<sequence>MIQPQQPGYNSSRVYLELLADLPRETTSEDVELDLKALKNWLDRENQAYSNGDLAKPEDCYTQGLNPVSQNEKLRSCRKALMLCYSNRAATRIKLGRMKEALGDCLMAANIDPVFLKAQVRAAHLTLQWEKLKMLKISIQNAWNREPITPWTGK</sequence>
<evidence type="ECO:0000313" key="2">
    <source>
        <dbReference type="Proteomes" id="UP000245207"/>
    </source>
</evidence>
<dbReference type="SUPFAM" id="SSF48452">
    <property type="entry name" value="TPR-like"/>
    <property type="match status" value="1"/>
</dbReference>
<dbReference type="Gene3D" id="1.25.40.10">
    <property type="entry name" value="Tetratricopeptide repeat domain"/>
    <property type="match status" value="1"/>
</dbReference>
<dbReference type="PANTHER" id="PTHR45181:SF12">
    <property type="entry name" value="43KDA POSTSYNAPTIC PROTEIN"/>
    <property type="match status" value="1"/>
</dbReference>
<dbReference type="STRING" id="35608.A0A2U1KG72"/>
<comment type="caution">
    <text evidence="1">The sequence shown here is derived from an EMBL/GenBank/DDBJ whole genome shotgun (WGS) entry which is preliminary data.</text>
</comment>
<reference evidence="1 2" key="1">
    <citation type="journal article" date="2018" name="Mol. Plant">
        <title>The genome of Artemisia annua provides insight into the evolution of Asteraceae family and artemisinin biosynthesis.</title>
        <authorList>
            <person name="Shen Q."/>
            <person name="Zhang L."/>
            <person name="Liao Z."/>
            <person name="Wang S."/>
            <person name="Yan T."/>
            <person name="Shi P."/>
            <person name="Liu M."/>
            <person name="Fu X."/>
            <person name="Pan Q."/>
            <person name="Wang Y."/>
            <person name="Lv Z."/>
            <person name="Lu X."/>
            <person name="Zhang F."/>
            <person name="Jiang W."/>
            <person name="Ma Y."/>
            <person name="Chen M."/>
            <person name="Hao X."/>
            <person name="Li L."/>
            <person name="Tang Y."/>
            <person name="Lv G."/>
            <person name="Zhou Y."/>
            <person name="Sun X."/>
            <person name="Brodelius P.E."/>
            <person name="Rose J.K.C."/>
            <person name="Tang K."/>
        </authorList>
    </citation>
    <scope>NUCLEOTIDE SEQUENCE [LARGE SCALE GENOMIC DNA]</scope>
    <source>
        <strain evidence="2">cv. Huhao1</strain>
        <tissue evidence="1">Leaf</tissue>
    </source>
</reference>
<proteinExistence type="predicted"/>
<dbReference type="EMBL" id="PKPP01019389">
    <property type="protein sequence ID" value="PWA35775.1"/>
    <property type="molecule type" value="Genomic_DNA"/>
</dbReference>
<dbReference type="Proteomes" id="UP000245207">
    <property type="component" value="Unassembled WGS sequence"/>
</dbReference>
<name>A0A2U1KG72_ARTAN</name>
<dbReference type="AlphaFoldDB" id="A0A2U1KG72"/>
<dbReference type="PANTHER" id="PTHR45181">
    <property type="entry name" value="HEAT SHOCK PROTEIN DNAJ WITH TETRATRICOPEPTIDE REPEAT-CONTAINING PROTEIN"/>
    <property type="match status" value="1"/>
</dbReference>
<accession>A0A2U1KG72</accession>
<keyword evidence="2" id="KW-1185">Reference proteome</keyword>
<dbReference type="InterPro" id="IPR011990">
    <property type="entry name" value="TPR-like_helical_dom_sf"/>
</dbReference>
<protein>
    <submittedName>
        <fullName evidence="1">DnaJ domain, Tetratricopeptide-like helical domain protein</fullName>
    </submittedName>
</protein>
<organism evidence="1 2">
    <name type="scientific">Artemisia annua</name>
    <name type="common">Sweet wormwood</name>
    <dbReference type="NCBI Taxonomy" id="35608"/>
    <lineage>
        <taxon>Eukaryota</taxon>
        <taxon>Viridiplantae</taxon>
        <taxon>Streptophyta</taxon>
        <taxon>Embryophyta</taxon>
        <taxon>Tracheophyta</taxon>
        <taxon>Spermatophyta</taxon>
        <taxon>Magnoliopsida</taxon>
        <taxon>eudicotyledons</taxon>
        <taxon>Gunneridae</taxon>
        <taxon>Pentapetalae</taxon>
        <taxon>asterids</taxon>
        <taxon>campanulids</taxon>
        <taxon>Asterales</taxon>
        <taxon>Asteraceae</taxon>
        <taxon>Asteroideae</taxon>
        <taxon>Anthemideae</taxon>
        <taxon>Artemisiinae</taxon>
        <taxon>Artemisia</taxon>
    </lineage>
</organism>
<gene>
    <name evidence="1" type="ORF">CTI12_AA606310</name>
</gene>
<dbReference type="OrthoDB" id="1736819at2759"/>
<evidence type="ECO:0000313" key="1">
    <source>
        <dbReference type="EMBL" id="PWA35775.1"/>
    </source>
</evidence>